<accession>A0A967ADI1</accession>
<comment type="caution">
    <text evidence="1">The sequence shown here is derived from an EMBL/GenBank/DDBJ whole genome shotgun (WGS) entry which is preliminary data.</text>
</comment>
<evidence type="ECO:0000313" key="1">
    <source>
        <dbReference type="EMBL" id="NGZ89725.1"/>
    </source>
</evidence>
<organism evidence="1 2">
    <name type="scientific">Psychroflexus maritimus</name>
    <dbReference type="NCBI Taxonomy" id="2714865"/>
    <lineage>
        <taxon>Bacteria</taxon>
        <taxon>Pseudomonadati</taxon>
        <taxon>Bacteroidota</taxon>
        <taxon>Flavobacteriia</taxon>
        <taxon>Flavobacteriales</taxon>
        <taxon>Flavobacteriaceae</taxon>
        <taxon>Psychroflexus</taxon>
    </lineage>
</organism>
<evidence type="ECO:0000313" key="2">
    <source>
        <dbReference type="Proteomes" id="UP000643701"/>
    </source>
</evidence>
<gene>
    <name evidence="1" type="ORF">G7034_05610</name>
</gene>
<keyword evidence="2" id="KW-1185">Reference proteome</keyword>
<proteinExistence type="predicted"/>
<dbReference type="AlphaFoldDB" id="A0A967ADI1"/>
<dbReference type="RefSeq" id="WP_166399989.1">
    <property type="nucleotide sequence ID" value="NZ_JAANAS010000041.1"/>
</dbReference>
<name>A0A967ADI1_9FLAO</name>
<reference evidence="1" key="1">
    <citation type="submission" date="2020-03" db="EMBL/GenBank/DDBJ databases">
        <title>Psychroflexus Maritimus sp. nov., isolate from marine sediment.</title>
        <authorList>
            <person name="Zhong Y.-L."/>
        </authorList>
    </citation>
    <scope>NUCLEOTIDE SEQUENCE</scope>
    <source>
        <strain evidence="1">C1</strain>
    </source>
</reference>
<protein>
    <submittedName>
        <fullName evidence="1">Uncharacterized protein</fullName>
    </submittedName>
</protein>
<dbReference type="EMBL" id="JAANAS010000041">
    <property type="protein sequence ID" value="NGZ89725.1"/>
    <property type="molecule type" value="Genomic_DNA"/>
</dbReference>
<dbReference type="Proteomes" id="UP000643701">
    <property type="component" value="Unassembled WGS sequence"/>
</dbReference>
<sequence length="49" mass="5600">MNTKYITNPKALISSFDNFKQLVQRCKAMNTEFLEPFQSVKLATKDGVC</sequence>